<feature type="region of interest" description="Disordered" evidence="1">
    <location>
        <begin position="87"/>
        <end position="108"/>
    </location>
</feature>
<gene>
    <name evidence="2" type="ORF">Vbra_21908</name>
</gene>
<evidence type="ECO:0000313" key="2">
    <source>
        <dbReference type="EMBL" id="CEM22115.1"/>
    </source>
</evidence>
<dbReference type="PhylomeDB" id="A0A0G4G2A4"/>
<dbReference type="AlphaFoldDB" id="A0A0G4G2A4"/>
<proteinExistence type="predicted"/>
<dbReference type="InParanoid" id="A0A0G4G2A4"/>
<sequence length="351" mass="39555">MAGVHMLEVLRRPTGCYFRSTRHLTKERAIVSVDDKMQVLTIASEKRGDPIKIVISEISRLQAQLYTDLHAEEAGLPVLVIGHPPSAFPDPSSPMAGDASPGSGHGRPALTLLEFRDKRERDIWESALRSLLESVASPTASGHYHPVSLDKAAERVVLQPITSLRYLPVNDPRAGPNLVQLEVGLGSDQQYRTAVLTIQSHETSGTKCKRRVVEFVEQNGLNENELVPLYRYVRMLVQHAMVERETPRMLQTLRENSFMRRHKEREAQDRTFTIRDDKQLLRYCNANLDRLKAEVPIKLSGGAGRINIAEHGVIDTCIAKSMLRSIKMQKALNERQFRFMQSRSGEGSPYV</sequence>
<protein>
    <submittedName>
        <fullName evidence="2">Uncharacterized protein</fullName>
    </submittedName>
</protein>
<name>A0A0G4G2A4_VITBC</name>
<accession>A0A0G4G2A4</accession>
<dbReference type="EMBL" id="CDMY01000551">
    <property type="protein sequence ID" value="CEM22115.1"/>
    <property type="molecule type" value="Genomic_DNA"/>
</dbReference>
<reference evidence="2 3" key="1">
    <citation type="submission" date="2014-11" db="EMBL/GenBank/DDBJ databases">
        <authorList>
            <person name="Zhu J."/>
            <person name="Qi W."/>
            <person name="Song R."/>
        </authorList>
    </citation>
    <scope>NUCLEOTIDE SEQUENCE [LARGE SCALE GENOMIC DNA]</scope>
</reference>
<keyword evidence="3" id="KW-1185">Reference proteome</keyword>
<evidence type="ECO:0000256" key="1">
    <source>
        <dbReference type="SAM" id="MobiDB-lite"/>
    </source>
</evidence>
<dbReference type="Proteomes" id="UP000041254">
    <property type="component" value="Unassembled WGS sequence"/>
</dbReference>
<dbReference type="VEuPathDB" id="CryptoDB:Vbra_21908"/>
<organism evidence="2 3">
    <name type="scientific">Vitrella brassicaformis (strain CCMP3155)</name>
    <dbReference type="NCBI Taxonomy" id="1169540"/>
    <lineage>
        <taxon>Eukaryota</taxon>
        <taxon>Sar</taxon>
        <taxon>Alveolata</taxon>
        <taxon>Colpodellida</taxon>
        <taxon>Vitrellaceae</taxon>
        <taxon>Vitrella</taxon>
    </lineage>
</organism>
<evidence type="ECO:0000313" key="3">
    <source>
        <dbReference type="Proteomes" id="UP000041254"/>
    </source>
</evidence>